<dbReference type="Pfam" id="PF03398">
    <property type="entry name" value="Ist1"/>
    <property type="match status" value="1"/>
</dbReference>
<evidence type="ECO:0000313" key="4">
    <source>
        <dbReference type="Proteomes" id="UP000327013"/>
    </source>
</evidence>
<feature type="compositionally biased region" description="Basic and acidic residues" evidence="2">
    <location>
        <begin position="232"/>
        <end position="252"/>
    </location>
</feature>
<evidence type="ECO:0000256" key="2">
    <source>
        <dbReference type="SAM" id="MobiDB-lite"/>
    </source>
</evidence>
<comment type="similarity">
    <text evidence="1">Belongs to the IST1 family.</text>
</comment>
<accession>A0A5N6QDR3</accession>
<feature type="compositionally biased region" description="Basic and acidic residues" evidence="2">
    <location>
        <begin position="203"/>
        <end position="216"/>
    </location>
</feature>
<sequence>MFDGLLKSKFYSKSKSNINMLKKRLEVIRKKKGVVLKYLKNDIADLLRNGLDINAYGRAEGLLVEQNMSSCYEFIEKFCGCISTHLSAMHKQSGCPEECKEAVPSLMYAAARFSDLPELRDLRSMFTERYGNSLESYINKEFVERLRSNPPTKEMKIQLLQDIAQESNIGWNSKGLEQKLYTTAPKQDHLICVSLSNIDDEKWQKNKDDAVPERDNQNAGNRPSNGKGSITKTKDNGHNFHERKDDIDDRHRMPSSSEEEGTTDLSQDGLKTSSRTVGSVSTDEVEKETPLHYKLIPPPYLKKKADKNKSSPEEPSTKLEVNVDMEAAQHTGGPVVEDKPKPRSVRRRNLKLQPDAVDSDSRDAEERKLDGHLMQYNKKQSPLESGKTKTYLKPPPSQQRDHEYGEYRRNRIKSDSDVPPVRTASLPLEPTLPEATKKHARTTSLQPEMLSMAGHVHPKLPEYDDLAARIAALKGR</sequence>
<protein>
    <recommendedName>
        <fullName evidence="5">IST1-like protein</fullName>
    </recommendedName>
</protein>
<keyword evidence="4" id="KW-1185">Reference proteome</keyword>
<feature type="compositionally biased region" description="Polar residues" evidence="2">
    <location>
        <begin position="263"/>
        <end position="282"/>
    </location>
</feature>
<feature type="compositionally biased region" description="Basic and acidic residues" evidence="2">
    <location>
        <begin position="307"/>
        <end position="317"/>
    </location>
</feature>
<dbReference type="EMBL" id="CM017321">
    <property type="protein sequence ID" value="KAE7997438.1"/>
    <property type="molecule type" value="Genomic_DNA"/>
</dbReference>
<dbReference type="PANTHER" id="PTHR12161">
    <property type="entry name" value="IST1 FAMILY MEMBER"/>
    <property type="match status" value="1"/>
</dbReference>
<dbReference type="Proteomes" id="UP000327013">
    <property type="component" value="Chromosome 1"/>
</dbReference>
<dbReference type="InterPro" id="IPR005061">
    <property type="entry name" value="Ist1"/>
</dbReference>
<feature type="region of interest" description="Disordered" evidence="2">
    <location>
        <begin position="203"/>
        <end position="441"/>
    </location>
</feature>
<dbReference type="GO" id="GO:0015031">
    <property type="term" value="P:protein transport"/>
    <property type="evidence" value="ECO:0007669"/>
    <property type="project" value="InterPro"/>
</dbReference>
<dbReference type="OrthoDB" id="29853at2759"/>
<reference evidence="3 4" key="1">
    <citation type="submission" date="2019-06" db="EMBL/GenBank/DDBJ databases">
        <title>A chromosomal-level reference genome of Carpinus fangiana (Coryloideae, Betulaceae).</title>
        <authorList>
            <person name="Yang X."/>
            <person name="Wang Z."/>
            <person name="Zhang L."/>
            <person name="Hao G."/>
            <person name="Liu J."/>
            <person name="Yang Y."/>
        </authorList>
    </citation>
    <scope>NUCLEOTIDE SEQUENCE [LARGE SCALE GENOMIC DNA]</scope>
    <source>
        <strain evidence="3">Cfa_2016G</strain>
        <tissue evidence="3">Leaf</tissue>
    </source>
</reference>
<feature type="compositionally biased region" description="Polar residues" evidence="2">
    <location>
        <begin position="217"/>
        <end position="231"/>
    </location>
</feature>
<dbReference type="InterPro" id="IPR042277">
    <property type="entry name" value="IST1-like"/>
</dbReference>
<evidence type="ECO:0000256" key="1">
    <source>
        <dbReference type="ARBA" id="ARBA00005536"/>
    </source>
</evidence>
<proteinExistence type="inferred from homology"/>
<name>A0A5N6QDR3_9ROSI</name>
<dbReference type="AlphaFoldDB" id="A0A5N6QDR3"/>
<dbReference type="FunFam" id="1.20.1260.60:FF:000002">
    <property type="entry name" value="Vacuolar protein sorting-associated protein IST1"/>
    <property type="match status" value="1"/>
</dbReference>
<feature type="compositionally biased region" description="Basic and acidic residues" evidence="2">
    <location>
        <begin position="399"/>
        <end position="416"/>
    </location>
</feature>
<evidence type="ECO:0008006" key="5">
    <source>
        <dbReference type="Google" id="ProtNLM"/>
    </source>
</evidence>
<feature type="compositionally biased region" description="Basic and acidic residues" evidence="2">
    <location>
        <begin position="359"/>
        <end position="371"/>
    </location>
</feature>
<organism evidence="3 4">
    <name type="scientific">Carpinus fangiana</name>
    <dbReference type="NCBI Taxonomy" id="176857"/>
    <lineage>
        <taxon>Eukaryota</taxon>
        <taxon>Viridiplantae</taxon>
        <taxon>Streptophyta</taxon>
        <taxon>Embryophyta</taxon>
        <taxon>Tracheophyta</taxon>
        <taxon>Spermatophyta</taxon>
        <taxon>Magnoliopsida</taxon>
        <taxon>eudicotyledons</taxon>
        <taxon>Gunneridae</taxon>
        <taxon>Pentapetalae</taxon>
        <taxon>rosids</taxon>
        <taxon>fabids</taxon>
        <taxon>Fagales</taxon>
        <taxon>Betulaceae</taxon>
        <taxon>Carpinus</taxon>
    </lineage>
</organism>
<dbReference type="Gene3D" id="1.20.1260.60">
    <property type="entry name" value="Vacuolar protein sorting-associated protein Ist1"/>
    <property type="match status" value="1"/>
</dbReference>
<gene>
    <name evidence="3" type="ORF">FH972_002076</name>
</gene>
<dbReference type="PANTHER" id="PTHR12161:SF60">
    <property type="entry name" value="REGULATOR OF VPS4 ACTIVITY IN THE MVB PATHWAY PROTEIN"/>
    <property type="match status" value="1"/>
</dbReference>
<evidence type="ECO:0000313" key="3">
    <source>
        <dbReference type="EMBL" id="KAE7997438.1"/>
    </source>
</evidence>